<dbReference type="SUPFAM" id="SSF47226">
    <property type="entry name" value="Histidine-containing phosphotransfer domain, HPT domain"/>
    <property type="match status" value="1"/>
</dbReference>
<dbReference type="OrthoDB" id="9796457at2"/>
<dbReference type="InterPro" id="IPR001789">
    <property type="entry name" value="Sig_transdc_resp-reg_receiver"/>
</dbReference>
<dbReference type="CDD" id="cd17546">
    <property type="entry name" value="REC_hyHK_CKI1_RcsC-like"/>
    <property type="match status" value="1"/>
</dbReference>
<feature type="modified residue" description="4-aspartylphosphate" evidence="3">
    <location>
        <position position="53"/>
    </location>
</feature>
<dbReference type="GO" id="GO:0004672">
    <property type="term" value="F:protein kinase activity"/>
    <property type="evidence" value="ECO:0007669"/>
    <property type="project" value="UniProtKB-ARBA"/>
</dbReference>
<dbReference type="PANTHER" id="PTHR43719">
    <property type="entry name" value="TWO-COMPONENT HISTIDINE KINASE"/>
    <property type="match status" value="1"/>
</dbReference>
<feature type="modified residue" description="Phosphohistidine" evidence="2">
    <location>
        <position position="192"/>
    </location>
</feature>
<dbReference type="GO" id="GO:0000160">
    <property type="term" value="P:phosphorelay signal transduction system"/>
    <property type="evidence" value="ECO:0007669"/>
    <property type="project" value="InterPro"/>
</dbReference>
<evidence type="ECO:0000256" key="1">
    <source>
        <dbReference type="ARBA" id="ARBA00022553"/>
    </source>
</evidence>
<evidence type="ECO:0000313" key="6">
    <source>
        <dbReference type="EMBL" id="KPQ17873.1"/>
    </source>
</evidence>
<feature type="domain" description="HPt" evidence="5">
    <location>
        <begin position="153"/>
        <end position="247"/>
    </location>
</feature>
<dbReference type="InterPro" id="IPR036641">
    <property type="entry name" value="HPT_dom_sf"/>
</dbReference>
<dbReference type="Gene3D" id="3.40.50.2300">
    <property type="match status" value="1"/>
</dbReference>
<evidence type="ECO:0000256" key="3">
    <source>
        <dbReference type="PROSITE-ProRule" id="PRU00169"/>
    </source>
</evidence>
<dbReference type="PATRIC" id="fig|1305737.6.peg.1867"/>
<dbReference type="InterPro" id="IPR011006">
    <property type="entry name" value="CheY-like_superfamily"/>
</dbReference>
<name>A0A0P8C582_9BACT</name>
<dbReference type="SMART" id="SM00448">
    <property type="entry name" value="REC"/>
    <property type="match status" value="1"/>
</dbReference>
<dbReference type="Gene3D" id="1.20.120.160">
    <property type="entry name" value="HPT domain"/>
    <property type="match status" value="1"/>
</dbReference>
<dbReference type="EMBL" id="LJXT01000028">
    <property type="protein sequence ID" value="KPQ17873.1"/>
    <property type="molecule type" value="Genomic_DNA"/>
</dbReference>
<evidence type="ECO:0000259" key="5">
    <source>
        <dbReference type="PROSITE" id="PS50894"/>
    </source>
</evidence>
<gene>
    <name evidence="6" type="ORF">HLUCCX10_06010</name>
</gene>
<dbReference type="PANTHER" id="PTHR43719:SF28">
    <property type="entry name" value="PEROXIDE STRESS-ACTIVATED HISTIDINE KINASE MAK1-RELATED"/>
    <property type="match status" value="1"/>
</dbReference>
<evidence type="ECO:0000313" key="7">
    <source>
        <dbReference type="Proteomes" id="UP000050421"/>
    </source>
</evidence>
<dbReference type="Pfam" id="PF00072">
    <property type="entry name" value="Response_reg"/>
    <property type="match status" value="1"/>
</dbReference>
<dbReference type="STRING" id="1305737.GCA_000526355_00748"/>
<comment type="caution">
    <text evidence="6">The sequence shown here is derived from an EMBL/GenBank/DDBJ whole genome shotgun (WGS) entry which is preliminary data.</text>
</comment>
<organism evidence="6 7">
    <name type="scientific">Algoriphagus marincola HL-49</name>
    <dbReference type="NCBI Taxonomy" id="1305737"/>
    <lineage>
        <taxon>Bacteria</taxon>
        <taxon>Pseudomonadati</taxon>
        <taxon>Bacteroidota</taxon>
        <taxon>Cytophagia</taxon>
        <taxon>Cytophagales</taxon>
        <taxon>Cyclobacteriaceae</taxon>
        <taxon>Algoriphagus</taxon>
    </lineage>
</organism>
<evidence type="ECO:0000259" key="4">
    <source>
        <dbReference type="PROSITE" id="PS50110"/>
    </source>
</evidence>
<dbReference type="Pfam" id="PF01627">
    <property type="entry name" value="Hpt"/>
    <property type="match status" value="1"/>
</dbReference>
<dbReference type="PROSITE" id="PS50894">
    <property type="entry name" value="HPT"/>
    <property type="match status" value="1"/>
</dbReference>
<sequence length="251" mass="28718">MKSKSILIVEDNDLNRKFFENLIGQIWEFESALNGREAIEILEKRDFDLILMDIQMPEIDGITALKRIREKNLSLSPVIAVTAFADESERDVFLSQGFDDFITKPIRPKEFILQIQKTINGEKPKIFKTKSTTDVEAVVLDKKVFKQLSKYNKPDTIQQIYRDFMEEADQLLPAINSDFADGLYEEVSKNCHIIKGNAGTLGINRVYIAAAKAEKESRQNQISSLDKSLAEMEKEIIIFGKYLAEETIFNP</sequence>
<proteinExistence type="predicted"/>
<accession>A0A0P8C582</accession>
<dbReference type="InterPro" id="IPR050956">
    <property type="entry name" value="2C_system_His_kinase"/>
</dbReference>
<dbReference type="eggNOG" id="COG0745">
    <property type="taxonomic scope" value="Bacteria"/>
</dbReference>
<feature type="domain" description="Response regulatory" evidence="4">
    <location>
        <begin position="5"/>
        <end position="119"/>
    </location>
</feature>
<dbReference type="AlphaFoldDB" id="A0A0P8C582"/>
<dbReference type="PROSITE" id="PS50110">
    <property type="entry name" value="RESPONSE_REGULATORY"/>
    <property type="match status" value="1"/>
</dbReference>
<dbReference type="SUPFAM" id="SSF52172">
    <property type="entry name" value="CheY-like"/>
    <property type="match status" value="1"/>
</dbReference>
<reference evidence="6 7" key="1">
    <citation type="submission" date="2015-09" db="EMBL/GenBank/DDBJ databases">
        <title>Identification and resolution of microdiversity through metagenomic sequencing of parallel consortia.</title>
        <authorList>
            <person name="Nelson W.C."/>
            <person name="Romine M.F."/>
            <person name="Lindemann S.R."/>
        </authorList>
    </citation>
    <scope>NUCLEOTIDE SEQUENCE [LARGE SCALE GENOMIC DNA]</scope>
    <source>
        <strain evidence="6">HL-49</strain>
    </source>
</reference>
<evidence type="ECO:0000256" key="2">
    <source>
        <dbReference type="PROSITE-ProRule" id="PRU00110"/>
    </source>
</evidence>
<dbReference type="InterPro" id="IPR008207">
    <property type="entry name" value="Sig_transdc_His_kin_Hpt_dom"/>
</dbReference>
<dbReference type="Proteomes" id="UP000050421">
    <property type="component" value="Unassembled WGS sequence"/>
</dbReference>
<protein>
    <submittedName>
        <fullName evidence="6">Two component signal transduction system response regulator</fullName>
    </submittedName>
</protein>
<keyword evidence="1 3" id="KW-0597">Phosphoprotein</keyword>